<dbReference type="SMART" id="SM00387">
    <property type="entry name" value="HATPase_c"/>
    <property type="match status" value="1"/>
</dbReference>
<dbReference type="CDD" id="cd06225">
    <property type="entry name" value="HAMP"/>
    <property type="match status" value="1"/>
</dbReference>
<comment type="caution">
    <text evidence="13">The sequence shown here is derived from an EMBL/GenBank/DDBJ whole genome shotgun (WGS) entry which is preliminary data.</text>
</comment>
<evidence type="ECO:0000259" key="12">
    <source>
        <dbReference type="PROSITE" id="PS50885"/>
    </source>
</evidence>
<dbReference type="GO" id="GO:0000155">
    <property type="term" value="F:phosphorelay sensor kinase activity"/>
    <property type="evidence" value="ECO:0007669"/>
    <property type="project" value="InterPro"/>
</dbReference>
<sequence length="596" mass="68530">MGGVNILKKKRLYKFNTLRNQILFVFLSVMIVVLCFVGIMTFHLVSTLLKNNAEKQIEQTAMHANGRLEALYQQIDALTNQVATNMYVQQLLLKIANGYSPGFREKQELMHIVNSFQAYSDAIHSFELYTNNYKKIFPLDGEDLGNRVGIKWIKQASEAKGKMVWVGRDPKAPGYFLALRQIRLMERWFSSGGYLLVRINQDYFQFNDYFYSPGEKKGYIILTDSNSNVLFSNYHGKFRQLVNTKQAMIRKEGQEYLVVKQLSELTGWTLVIITPVKFLTEGVSILKNAIILSGTIGFCIFLTFSFSLSTMITQPILRLTRIMQRGRNGELRTSPPISSTVEINELNETYNALVENIKHLIQVVYEKELVRSRAELKALQAQINPHFLFNTLDALYWSLVEKDEEELSQFVLNMSQLFRYIISSSKNDEWVTLREEIEHIRRYMEIMKLRWGDRLIWDIVVPARCLDVRIPKLLIQPLVENAVLHGVGNKMEQGFVLVTVEESDHSPDLMIKVIDDGVGMDEKTLQKIEQLLNKKEFSTFKGSGMAIANVNRRLQLYYGEDRKVAIKSELGKGTCISLKIPKSGGFDDSFSDDFDC</sequence>
<dbReference type="SMART" id="SM00304">
    <property type="entry name" value="HAMP"/>
    <property type="match status" value="1"/>
</dbReference>
<dbReference type="InterPro" id="IPR004358">
    <property type="entry name" value="Sig_transdc_His_kin-like_C"/>
</dbReference>
<comment type="subcellular location">
    <subcellularLocation>
        <location evidence="2">Cell membrane</location>
        <topology evidence="2">Multi-pass membrane protein</topology>
    </subcellularLocation>
</comment>
<evidence type="ECO:0000256" key="10">
    <source>
        <dbReference type="SAM" id="Coils"/>
    </source>
</evidence>
<dbReference type="PRINTS" id="PR00344">
    <property type="entry name" value="BCTRLSENSOR"/>
</dbReference>
<keyword evidence="11" id="KW-0812">Transmembrane</keyword>
<feature type="coiled-coil region" evidence="10">
    <location>
        <begin position="343"/>
        <end position="382"/>
    </location>
</feature>
<evidence type="ECO:0000256" key="9">
    <source>
        <dbReference type="ARBA" id="ARBA00023136"/>
    </source>
</evidence>
<gene>
    <name evidence="13" type="ORF">A7K69_14325</name>
</gene>
<evidence type="ECO:0000256" key="8">
    <source>
        <dbReference type="ARBA" id="ARBA00023012"/>
    </source>
</evidence>
<name>A0A1B7KNC9_PARTM</name>
<evidence type="ECO:0000313" key="13">
    <source>
        <dbReference type="EMBL" id="OAT71572.1"/>
    </source>
</evidence>
<evidence type="ECO:0000256" key="2">
    <source>
        <dbReference type="ARBA" id="ARBA00004651"/>
    </source>
</evidence>
<evidence type="ECO:0000256" key="4">
    <source>
        <dbReference type="ARBA" id="ARBA00022475"/>
    </source>
</evidence>
<evidence type="ECO:0000256" key="3">
    <source>
        <dbReference type="ARBA" id="ARBA00012438"/>
    </source>
</evidence>
<dbReference type="GO" id="GO:0005886">
    <property type="term" value="C:plasma membrane"/>
    <property type="evidence" value="ECO:0007669"/>
    <property type="project" value="UniProtKB-SubCell"/>
</dbReference>
<dbReference type="OrthoDB" id="9776552at2"/>
<dbReference type="Gene3D" id="3.30.565.10">
    <property type="entry name" value="Histidine kinase-like ATPase, C-terminal domain"/>
    <property type="match status" value="1"/>
</dbReference>
<reference evidence="14" key="1">
    <citation type="submission" date="2016-05" db="EMBL/GenBank/DDBJ databases">
        <authorList>
            <person name="Wang W."/>
            <person name="Zhu L."/>
        </authorList>
    </citation>
    <scope>NUCLEOTIDE SEQUENCE [LARGE SCALE GENOMIC DNA]</scope>
    <source>
        <strain evidence="14">W-2</strain>
    </source>
</reference>
<dbReference type="Gene3D" id="6.10.340.10">
    <property type="match status" value="1"/>
</dbReference>
<dbReference type="InterPro" id="IPR036890">
    <property type="entry name" value="HATPase_C_sf"/>
</dbReference>
<evidence type="ECO:0000256" key="11">
    <source>
        <dbReference type="SAM" id="Phobius"/>
    </source>
</evidence>
<evidence type="ECO:0000256" key="6">
    <source>
        <dbReference type="ARBA" id="ARBA00022679"/>
    </source>
</evidence>
<keyword evidence="10" id="KW-0175">Coiled coil</keyword>
<dbReference type="InterPro" id="IPR050640">
    <property type="entry name" value="Bact_2-comp_sensor_kinase"/>
</dbReference>
<dbReference type="PROSITE" id="PS50885">
    <property type="entry name" value="HAMP"/>
    <property type="match status" value="1"/>
</dbReference>
<keyword evidence="6" id="KW-0808">Transferase</keyword>
<accession>A0A1B7KNC9</accession>
<keyword evidence="9 11" id="KW-0472">Membrane</keyword>
<dbReference type="AlphaFoldDB" id="A0A1B7KNC9"/>
<keyword evidence="4" id="KW-1003">Cell membrane</keyword>
<feature type="transmembrane region" description="Helical" evidence="11">
    <location>
        <begin position="21"/>
        <end position="45"/>
    </location>
</feature>
<dbReference type="SUPFAM" id="SSF55874">
    <property type="entry name" value="ATPase domain of HSP90 chaperone/DNA topoisomerase II/histidine kinase"/>
    <property type="match status" value="1"/>
</dbReference>
<dbReference type="Proteomes" id="UP000078290">
    <property type="component" value="Unassembled WGS sequence"/>
</dbReference>
<evidence type="ECO:0000313" key="14">
    <source>
        <dbReference type="Proteomes" id="UP000078290"/>
    </source>
</evidence>
<dbReference type="PANTHER" id="PTHR34220">
    <property type="entry name" value="SENSOR HISTIDINE KINASE YPDA"/>
    <property type="match status" value="1"/>
</dbReference>
<keyword evidence="11" id="KW-1133">Transmembrane helix</keyword>
<protein>
    <recommendedName>
        <fullName evidence="3">histidine kinase</fullName>
        <ecNumber evidence="3">2.7.13.3</ecNumber>
    </recommendedName>
</protein>
<keyword evidence="8" id="KW-0902">Two-component regulatory system</keyword>
<evidence type="ECO:0000256" key="5">
    <source>
        <dbReference type="ARBA" id="ARBA00022553"/>
    </source>
</evidence>
<dbReference type="Pfam" id="PF02518">
    <property type="entry name" value="HATPase_c"/>
    <property type="match status" value="1"/>
</dbReference>
<dbReference type="InterPro" id="IPR003594">
    <property type="entry name" value="HATPase_dom"/>
</dbReference>
<dbReference type="EMBL" id="LXMA01000042">
    <property type="protein sequence ID" value="OAT71572.1"/>
    <property type="molecule type" value="Genomic_DNA"/>
</dbReference>
<dbReference type="Pfam" id="PF06580">
    <property type="entry name" value="His_kinase"/>
    <property type="match status" value="1"/>
</dbReference>
<evidence type="ECO:0000256" key="7">
    <source>
        <dbReference type="ARBA" id="ARBA00022777"/>
    </source>
</evidence>
<comment type="catalytic activity">
    <reaction evidence="1">
        <text>ATP + protein L-histidine = ADP + protein N-phospho-L-histidine.</text>
        <dbReference type="EC" id="2.7.13.3"/>
    </reaction>
</comment>
<dbReference type="InterPro" id="IPR003660">
    <property type="entry name" value="HAMP_dom"/>
</dbReference>
<proteinExistence type="predicted"/>
<keyword evidence="5" id="KW-0597">Phosphoprotein</keyword>
<keyword evidence="7 13" id="KW-0418">Kinase</keyword>
<dbReference type="PANTHER" id="PTHR34220:SF7">
    <property type="entry name" value="SENSOR HISTIDINE KINASE YPDA"/>
    <property type="match status" value="1"/>
</dbReference>
<feature type="domain" description="HAMP" evidence="12">
    <location>
        <begin position="310"/>
        <end position="362"/>
    </location>
</feature>
<organism evidence="13 14">
    <name type="scientific">Parageobacillus thermoglucosidasius</name>
    <name type="common">Geobacillus thermoglucosidasius</name>
    <dbReference type="NCBI Taxonomy" id="1426"/>
    <lineage>
        <taxon>Bacteria</taxon>
        <taxon>Bacillati</taxon>
        <taxon>Bacillota</taxon>
        <taxon>Bacilli</taxon>
        <taxon>Bacillales</taxon>
        <taxon>Anoxybacillaceae</taxon>
        <taxon>Parageobacillus</taxon>
    </lineage>
</organism>
<dbReference type="SUPFAM" id="SSF158472">
    <property type="entry name" value="HAMP domain-like"/>
    <property type="match status" value="1"/>
</dbReference>
<dbReference type="InterPro" id="IPR010559">
    <property type="entry name" value="Sig_transdc_His_kin_internal"/>
</dbReference>
<dbReference type="EC" id="2.7.13.3" evidence="3"/>
<evidence type="ECO:0000256" key="1">
    <source>
        <dbReference type="ARBA" id="ARBA00000085"/>
    </source>
</evidence>
<dbReference type="Pfam" id="PF00672">
    <property type="entry name" value="HAMP"/>
    <property type="match status" value="1"/>
</dbReference>